<dbReference type="KEGG" id="fsn:GS03_01833"/>
<proteinExistence type="predicted"/>
<evidence type="ECO:0000313" key="1">
    <source>
        <dbReference type="EMBL" id="QBZ98328.1"/>
    </source>
</evidence>
<accession>A0A4P7PTN4</accession>
<dbReference type="AlphaFoldDB" id="A0A4P7PTN4"/>
<dbReference type="RefSeq" id="WP_136152230.1">
    <property type="nucleotide sequence ID" value="NZ_CP038810.1"/>
</dbReference>
<dbReference type="OrthoDB" id="1202013at2"/>
<dbReference type="PROSITE" id="PS51257">
    <property type="entry name" value="PROKAR_LIPOPROTEIN"/>
    <property type="match status" value="1"/>
</dbReference>
<dbReference type="EMBL" id="CP038810">
    <property type="protein sequence ID" value="QBZ98328.1"/>
    <property type="molecule type" value="Genomic_DNA"/>
</dbReference>
<protein>
    <recommendedName>
        <fullName evidence="3">DNA topoisomerase IV</fullName>
    </recommendedName>
</protein>
<keyword evidence="2" id="KW-1185">Reference proteome</keyword>
<name>A0A4P7PTN4_9FLAO</name>
<evidence type="ECO:0008006" key="3">
    <source>
        <dbReference type="Google" id="ProtNLM"/>
    </source>
</evidence>
<gene>
    <name evidence="1" type="ORF">GS03_01833</name>
</gene>
<evidence type="ECO:0000313" key="2">
    <source>
        <dbReference type="Proteomes" id="UP000296862"/>
    </source>
</evidence>
<organism evidence="1 2">
    <name type="scientific">Flavobacterium sangjuense</name>
    <dbReference type="NCBI Taxonomy" id="2518177"/>
    <lineage>
        <taxon>Bacteria</taxon>
        <taxon>Pseudomonadati</taxon>
        <taxon>Bacteroidota</taxon>
        <taxon>Flavobacteriia</taxon>
        <taxon>Flavobacteriales</taxon>
        <taxon>Flavobacteriaceae</taxon>
        <taxon>Flavobacterium</taxon>
    </lineage>
</organism>
<dbReference type="Proteomes" id="UP000296862">
    <property type="component" value="Chromosome"/>
</dbReference>
<sequence length="123" mass="14298">MKKLTLLLFTFLLVSCSEKERNCQDFKTGKFEFTQDINGKKHTSTFTRTENLQIETYNGKTDSASVRWVNDCEFILQKLHPKNMAEEKAISMKILFTEKNSYTFEYSFVGSNKKSRGTVTKLD</sequence>
<reference evidence="1 2" key="1">
    <citation type="submission" date="2019-04" db="EMBL/GenBank/DDBJ databases">
        <title>Flavobacterium sp. GS03.</title>
        <authorList>
            <person name="Kim H."/>
        </authorList>
    </citation>
    <scope>NUCLEOTIDE SEQUENCE [LARGE SCALE GENOMIC DNA]</scope>
    <source>
        <strain evidence="1 2">GS03</strain>
    </source>
</reference>